<feature type="domain" description="Malonyl-CoA decarboxylase C-terminal" evidence="1">
    <location>
        <begin position="191"/>
        <end position="448"/>
    </location>
</feature>
<dbReference type="RefSeq" id="WP_144069483.1">
    <property type="nucleotide sequence ID" value="NZ_CP041636.1"/>
</dbReference>
<sequence length="478" mass="52826">MVALPTLPNISISGTLLERGLRSLVGAWRGIAGGDETAQLARDGLTDAKDAERLRALFIECLEARGGEVSARARAAALGRLYLGFDDAGKKAFLQVLANGFAADEVALDKAIADVQRAAEPATRHKAQRALRAALTPPRQRLLTQFTALPQGVKFLVDMRADALRFRKEAPELGIVEADLEDLLVGWFDVGFLELQRISWNSPAALLEKLIAYEAVHAIESWDDLRNRLDADRRCYAFFHPRMPLEPLIFVEVALVKGIAGNVQALLDQAQPVMDPKDADTAIFYSISNTQTGLRGISFGNFLIKRVVDDLSRDLPNLKQFSTLSPIPGFRKWLEETVADGAPDLVDGRSRDELSHALGQRFAKGMLPALLKDHAWTDNAALTEALKPVLLRLGARYLLSTDVKNKPLDPVARFHLSNGSQVHRLNWMGDRSRNGLKQSAGLMVNYLYRLDDIDQNHERFVRDGTIAASGEVRRQADL</sequence>
<feature type="domain" description="Malonyl-CoA decarboxylase N-terminal" evidence="2">
    <location>
        <begin position="101"/>
        <end position="188"/>
    </location>
</feature>
<dbReference type="Gene3D" id="1.20.140.90">
    <property type="entry name" value="Malonyl-CoA decarboxylase, oligemerization domain"/>
    <property type="match status" value="1"/>
</dbReference>
<keyword evidence="4" id="KW-1185">Reference proteome</keyword>
<dbReference type="GO" id="GO:0050080">
    <property type="term" value="F:malonyl-CoA decarboxylase activity"/>
    <property type="evidence" value="ECO:0007669"/>
    <property type="project" value="InterPro"/>
</dbReference>
<dbReference type="EMBL" id="CP041636">
    <property type="protein sequence ID" value="QDO98502.1"/>
    <property type="molecule type" value="Genomic_DNA"/>
</dbReference>
<dbReference type="OrthoDB" id="5292736at2"/>
<dbReference type="InterPro" id="IPR038351">
    <property type="entry name" value="MCD_N_sf"/>
</dbReference>
<name>A0A516H403_9PROT</name>
<dbReference type="GO" id="GO:0006633">
    <property type="term" value="P:fatty acid biosynthetic process"/>
    <property type="evidence" value="ECO:0007669"/>
    <property type="project" value="InterPro"/>
</dbReference>
<dbReference type="PANTHER" id="PTHR28641:SF1">
    <property type="entry name" value="MALONYL-COA DECARBOXYLASE, MITOCHONDRIAL"/>
    <property type="match status" value="1"/>
</dbReference>
<evidence type="ECO:0000313" key="4">
    <source>
        <dbReference type="Proteomes" id="UP000317496"/>
    </source>
</evidence>
<dbReference type="InterPro" id="IPR035372">
    <property type="entry name" value="MCD_N"/>
</dbReference>
<evidence type="ECO:0000259" key="1">
    <source>
        <dbReference type="Pfam" id="PF05292"/>
    </source>
</evidence>
<evidence type="ECO:0000259" key="2">
    <source>
        <dbReference type="Pfam" id="PF17408"/>
    </source>
</evidence>
<dbReference type="InterPro" id="IPR038917">
    <property type="entry name" value="Malonyl_CoA_deC"/>
</dbReference>
<protein>
    <submittedName>
        <fullName evidence="3">Malonyl-CoA decarboxylase</fullName>
    </submittedName>
</protein>
<dbReference type="KEGG" id="fer:FNB15_14975"/>
<dbReference type="Proteomes" id="UP000317496">
    <property type="component" value="Chromosome"/>
</dbReference>
<dbReference type="Pfam" id="PF17408">
    <property type="entry name" value="MCD_N"/>
    <property type="match status" value="1"/>
</dbReference>
<dbReference type="InterPro" id="IPR042303">
    <property type="entry name" value="Malonyl_CoA_deC_C_sf"/>
</dbReference>
<evidence type="ECO:0000313" key="3">
    <source>
        <dbReference type="EMBL" id="QDO98502.1"/>
    </source>
</evidence>
<dbReference type="Gene3D" id="3.40.630.150">
    <property type="entry name" value="Malonyl-CoA decarboxylase, catalytic domain"/>
    <property type="match status" value="1"/>
</dbReference>
<dbReference type="AlphaFoldDB" id="A0A516H403"/>
<reference evidence="3 4" key="1">
    <citation type="submission" date="2019-07" db="EMBL/GenBank/DDBJ databases">
        <title>Genome sequencing for Ferrovibrio sp. K5.</title>
        <authorList>
            <person name="Park S.-J."/>
        </authorList>
    </citation>
    <scope>NUCLEOTIDE SEQUENCE [LARGE SCALE GENOMIC DNA]</scope>
    <source>
        <strain evidence="3 4">K5</strain>
    </source>
</reference>
<gene>
    <name evidence="3" type="ORF">FNB15_14975</name>
</gene>
<dbReference type="Pfam" id="PF05292">
    <property type="entry name" value="MCD"/>
    <property type="match status" value="1"/>
</dbReference>
<accession>A0A516H403</accession>
<dbReference type="InterPro" id="IPR007956">
    <property type="entry name" value="Malonyl_CoA_deC_C"/>
</dbReference>
<proteinExistence type="predicted"/>
<dbReference type="PANTHER" id="PTHR28641">
    <property type="match status" value="1"/>
</dbReference>
<organism evidence="3 4">
    <name type="scientific">Ferrovibrio terrae</name>
    <dbReference type="NCBI Taxonomy" id="2594003"/>
    <lineage>
        <taxon>Bacteria</taxon>
        <taxon>Pseudomonadati</taxon>
        <taxon>Pseudomonadota</taxon>
        <taxon>Alphaproteobacteria</taxon>
        <taxon>Rhodospirillales</taxon>
        <taxon>Rhodospirillaceae</taxon>
        <taxon>Ferrovibrio</taxon>
    </lineage>
</organism>